<name>J9CT21_9ZZZZ</name>
<proteinExistence type="predicted"/>
<dbReference type="AlphaFoldDB" id="J9CT21"/>
<comment type="caution">
    <text evidence="1">The sequence shown here is derived from an EMBL/GenBank/DDBJ whole genome shotgun (WGS) entry which is preliminary data.</text>
</comment>
<organism evidence="1">
    <name type="scientific">gut metagenome</name>
    <dbReference type="NCBI Taxonomy" id="749906"/>
    <lineage>
        <taxon>unclassified sequences</taxon>
        <taxon>metagenomes</taxon>
        <taxon>organismal metagenomes</taxon>
    </lineage>
</organism>
<dbReference type="EMBL" id="AMCI01002197">
    <property type="protein sequence ID" value="EJX03366.1"/>
    <property type="molecule type" value="Genomic_DNA"/>
</dbReference>
<gene>
    <name evidence="1" type="ORF">EVA_08529</name>
</gene>
<reference evidence="1" key="1">
    <citation type="journal article" date="2012" name="PLoS ONE">
        <title>Gene sets for utilization of primary and secondary nutrition supplies in the distal gut of endangered iberian lynx.</title>
        <authorList>
            <person name="Alcaide M."/>
            <person name="Messina E."/>
            <person name="Richter M."/>
            <person name="Bargiela R."/>
            <person name="Peplies J."/>
            <person name="Huws S.A."/>
            <person name="Newbold C.J."/>
            <person name="Golyshin P.N."/>
            <person name="Simon M.A."/>
            <person name="Lopez G."/>
            <person name="Yakimov M.M."/>
            <person name="Ferrer M."/>
        </authorList>
    </citation>
    <scope>NUCLEOTIDE SEQUENCE</scope>
</reference>
<protein>
    <submittedName>
        <fullName evidence="1">Secreted protein</fullName>
    </submittedName>
</protein>
<sequence length="54" mass="5969">MIISSMSEQLQMNSSFLRPVPMNPSCLLMYSFSFASTTLAASMVSKFRISVSRG</sequence>
<accession>J9CT21</accession>
<evidence type="ECO:0000313" key="1">
    <source>
        <dbReference type="EMBL" id="EJX03366.1"/>
    </source>
</evidence>